<evidence type="ECO:0000313" key="2">
    <source>
        <dbReference type="EMBL" id="GGK72471.1"/>
    </source>
</evidence>
<comment type="caution">
    <text evidence="2">The sequence shown here is derived from an EMBL/GenBank/DDBJ whole genome shotgun (WGS) entry which is preliminary data.</text>
</comment>
<reference evidence="2" key="1">
    <citation type="journal article" date="2014" name="Int. J. Syst. Evol. Microbiol.">
        <title>Complete genome sequence of Corynebacterium casei LMG S-19264T (=DSM 44701T), isolated from a smear-ripened cheese.</title>
        <authorList>
            <consortium name="US DOE Joint Genome Institute (JGI-PGF)"/>
            <person name="Walter F."/>
            <person name="Albersmeier A."/>
            <person name="Kalinowski J."/>
            <person name="Ruckert C."/>
        </authorList>
    </citation>
    <scope>NUCLEOTIDE SEQUENCE</scope>
    <source>
        <strain evidence="2">JCM 3035</strain>
    </source>
</reference>
<keyword evidence="3" id="KW-1185">Reference proteome</keyword>
<feature type="region of interest" description="Disordered" evidence="1">
    <location>
        <begin position="72"/>
        <end position="101"/>
    </location>
</feature>
<sequence>MPFIGHRSCDPRAFHRTSAWGGPAAQLFSDGCHALSFVECRRGGSNDPVVIMTTHPKCVNTGDTYTDTRVSTTVDTDGSASQSEGAGARHVHAMKEFSNAH</sequence>
<dbReference type="Proteomes" id="UP000637788">
    <property type="component" value="Unassembled WGS sequence"/>
</dbReference>
<evidence type="ECO:0000256" key="1">
    <source>
        <dbReference type="SAM" id="MobiDB-lite"/>
    </source>
</evidence>
<proteinExistence type="predicted"/>
<name>A0A917QWN7_9ACTN</name>
<gene>
    <name evidence="2" type="ORF">GCM10010094_36900</name>
</gene>
<organism evidence="2 3">
    <name type="scientific">Streptomyces flaveus</name>
    <dbReference type="NCBI Taxonomy" id="66370"/>
    <lineage>
        <taxon>Bacteria</taxon>
        <taxon>Bacillati</taxon>
        <taxon>Actinomycetota</taxon>
        <taxon>Actinomycetes</taxon>
        <taxon>Kitasatosporales</taxon>
        <taxon>Streptomycetaceae</taxon>
        <taxon>Streptomyces</taxon>
        <taxon>Streptomyces aurantiacus group</taxon>
    </lineage>
</organism>
<accession>A0A917QWN7</accession>
<dbReference type="EMBL" id="BMPQ01000008">
    <property type="protein sequence ID" value="GGK72471.1"/>
    <property type="molecule type" value="Genomic_DNA"/>
</dbReference>
<protein>
    <submittedName>
        <fullName evidence="2">Uncharacterized protein</fullName>
    </submittedName>
</protein>
<dbReference type="AlphaFoldDB" id="A0A917QWN7"/>
<reference evidence="2" key="2">
    <citation type="submission" date="2020-09" db="EMBL/GenBank/DDBJ databases">
        <authorList>
            <person name="Sun Q."/>
            <person name="Ohkuma M."/>
        </authorList>
    </citation>
    <scope>NUCLEOTIDE SEQUENCE</scope>
    <source>
        <strain evidence="2">JCM 3035</strain>
    </source>
</reference>
<evidence type="ECO:0000313" key="3">
    <source>
        <dbReference type="Proteomes" id="UP000637788"/>
    </source>
</evidence>